<reference evidence="1" key="1">
    <citation type="journal article" date="2018" name="Nat. Genet.">
        <title>Extensive intraspecific gene order and gene structural variations between Mo17 and other maize genomes.</title>
        <authorList>
            <person name="Sun S."/>
            <person name="Zhou Y."/>
            <person name="Chen J."/>
            <person name="Shi J."/>
            <person name="Zhao H."/>
            <person name="Zhao H."/>
            <person name="Song W."/>
            <person name="Zhang M."/>
            <person name="Cui Y."/>
            <person name="Dong X."/>
            <person name="Liu H."/>
            <person name="Ma X."/>
            <person name="Jiao Y."/>
            <person name="Wang B."/>
            <person name="Wei X."/>
            <person name="Stein J.C."/>
            <person name="Glaubitz J.C."/>
            <person name="Lu F."/>
            <person name="Yu G."/>
            <person name="Liang C."/>
            <person name="Fengler K."/>
            <person name="Li B."/>
            <person name="Rafalski A."/>
            <person name="Schnable P.S."/>
            <person name="Ware D.H."/>
            <person name="Buckler E.S."/>
            <person name="Lai J."/>
        </authorList>
    </citation>
    <scope>NUCLEOTIDE SEQUENCE [LARGE SCALE GENOMIC DNA]</scope>
    <source>
        <tissue evidence="1">Seedling</tissue>
    </source>
</reference>
<gene>
    <name evidence="1" type="ORF">Zm00014a_041789</name>
</gene>
<dbReference type="AlphaFoldDB" id="A0A317YAK8"/>
<evidence type="ECO:0000313" key="1">
    <source>
        <dbReference type="EMBL" id="PWZ55116.1"/>
    </source>
</evidence>
<proteinExistence type="predicted"/>
<name>A0A317YAK8_MAIZE</name>
<organism evidence="1">
    <name type="scientific">Zea mays</name>
    <name type="common">Maize</name>
    <dbReference type="NCBI Taxonomy" id="4577"/>
    <lineage>
        <taxon>Eukaryota</taxon>
        <taxon>Viridiplantae</taxon>
        <taxon>Streptophyta</taxon>
        <taxon>Embryophyta</taxon>
        <taxon>Tracheophyta</taxon>
        <taxon>Spermatophyta</taxon>
        <taxon>Magnoliopsida</taxon>
        <taxon>Liliopsida</taxon>
        <taxon>Poales</taxon>
        <taxon>Poaceae</taxon>
        <taxon>PACMAD clade</taxon>
        <taxon>Panicoideae</taxon>
        <taxon>Andropogonodae</taxon>
        <taxon>Andropogoneae</taxon>
        <taxon>Tripsacinae</taxon>
        <taxon>Zea</taxon>
    </lineage>
</organism>
<dbReference type="Proteomes" id="UP000251960">
    <property type="component" value="Chromosome 1"/>
</dbReference>
<accession>A0A317YAK8</accession>
<sequence length="17" mass="1866">MAMETRSSIFCGEFSIG</sequence>
<dbReference type="EMBL" id="NCVQ01000001">
    <property type="protein sequence ID" value="PWZ55116.1"/>
    <property type="molecule type" value="Genomic_DNA"/>
</dbReference>
<protein>
    <submittedName>
        <fullName evidence="1">Uncharacterized protein</fullName>
    </submittedName>
</protein>
<comment type="caution">
    <text evidence="1">The sequence shown here is derived from an EMBL/GenBank/DDBJ whole genome shotgun (WGS) entry which is preliminary data.</text>
</comment>